<proteinExistence type="predicted"/>
<reference evidence="2" key="1">
    <citation type="journal article" date="2019" name="bioRxiv">
        <title>The Genome of the Zebra Mussel, Dreissena polymorpha: A Resource for Invasive Species Research.</title>
        <authorList>
            <person name="McCartney M.A."/>
            <person name="Auch B."/>
            <person name="Kono T."/>
            <person name="Mallez S."/>
            <person name="Zhang Y."/>
            <person name="Obille A."/>
            <person name="Becker A."/>
            <person name="Abrahante J.E."/>
            <person name="Garbe J."/>
            <person name="Badalamenti J.P."/>
            <person name="Herman A."/>
            <person name="Mangelson H."/>
            <person name="Liachko I."/>
            <person name="Sullivan S."/>
            <person name="Sone E.D."/>
            <person name="Koren S."/>
            <person name="Silverstein K.A.T."/>
            <person name="Beckman K.B."/>
            <person name="Gohl D.M."/>
        </authorList>
    </citation>
    <scope>NUCLEOTIDE SEQUENCE</scope>
    <source>
        <strain evidence="2">Duluth1</strain>
        <tissue evidence="2">Whole animal</tissue>
    </source>
</reference>
<evidence type="ECO:0000313" key="2">
    <source>
        <dbReference type="EMBL" id="KAH3788862.1"/>
    </source>
</evidence>
<dbReference type="EMBL" id="JAIWYP010000008">
    <property type="protein sequence ID" value="KAH3788862.1"/>
    <property type="molecule type" value="Genomic_DNA"/>
</dbReference>
<dbReference type="AlphaFoldDB" id="A0A9D4EZ24"/>
<accession>A0A9D4EZ24</accession>
<evidence type="ECO:0000256" key="1">
    <source>
        <dbReference type="SAM" id="MobiDB-lite"/>
    </source>
</evidence>
<dbReference type="Proteomes" id="UP000828390">
    <property type="component" value="Unassembled WGS sequence"/>
</dbReference>
<evidence type="ECO:0000313" key="3">
    <source>
        <dbReference type="Proteomes" id="UP000828390"/>
    </source>
</evidence>
<comment type="caution">
    <text evidence="2">The sequence shown here is derived from an EMBL/GenBank/DDBJ whole genome shotgun (WGS) entry which is preliminary data.</text>
</comment>
<organism evidence="2 3">
    <name type="scientific">Dreissena polymorpha</name>
    <name type="common">Zebra mussel</name>
    <name type="synonym">Mytilus polymorpha</name>
    <dbReference type="NCBI Taxonomy" id="45954"/>
    <lineage>
        <taxon>Eukaryota</taxon>
        <taxon>Metazoa</taxon>
        <taxon>Spiralia</taxon>
        <taxon>Lophotrochozoa</taxon>
        <taxon>Mollusca</taxon>
        <taxon>Bivalvia</taxon>
        <taxon>Autobranchia</taxon>
        <taxon>Heteroconchia</taxon>
        <taxon>Euheterodonta</taxon>
        <taxon>Imparidentia</taxon>
        <taxon>Neoheterodontei</taxon>
        <taxon>Myida</taxon>
        <taxon>Dreissenoidea</taxon>
        <taxon>Dreissenidae</taxon>
        <taxon>Dreissena</taxon>
    </lineage>
</organism>
<keyword evidence="3" id="KW-1185">Reference proteome</keyword>
<protein>
    <submittedName>
        <fullName evidence="2">Uncharacterized protein</fullName>
    </submittedName>
</protein>
<feature type="region of interest" description="Disordered" evidence="1">
    <location>
        <begin position="35"/>
        <end position="80"/>
    </location>
</feature>
<feature type="compositionally biased region" description="Basic and acidic residues" evidence="1">
    <location>
        <begin position="48"/>
        <end position="68"/>
    </location>
</feature>
<name>A0A9D4EZ24_DREPO</name>
<reference evidence="2" key="2">
    <citation type="submission" date="2020-11" db="EMBL/GenBank/DDBJ databases">
        <authorList>
            <person name="McCartney M.A."/>
            <person name="Auch B."/>
            <person name="Kono T."/>
            <person name="Mallez S."/>
            <person name="Becker A."/>
            <person name="Gohl D.M."/>
            <person name="Silverstein K.A.T."/>
            <person name="Koren S."/>
            <person name="Bechman K.B."/>
            <person name="Herman A."/>
            <person name="Abrahante J.E."/>
            <person name="Garbe J."/>
        </authorList>
    </citation>
    <scope>NUCLEOTIDE SEQUENCE</scope>
    <source>
        <strain evidence="2">Duluth1</strain>
        <tissue evidence="2">Whole animal</tissue>
    </source>
</reference>
<gene>
    <name evidence="2" type="ORF">DPMN_167024</name>
</gene>
<sequence>MRFKATSAKNGLTPILAFTNAHTYDHHENLIAESFPCNPPTHFQDIAQDGRKDGKTDGRKDGRTDRRTTPKQYPSAFDGDNNIDLSNESLIDLPLVVMVLISNISDIRQADQRRLSKT</sequence>